<name>A0A1I7ZB40_9BILA</name>
<evidence type="ECO:0000313" key="2">
    <source>
        <dbReference type="WBParaSite" id="L893_g24390.t1"/>
    </source>
</evidence>
<proteinExistence type="predicted"/>
<dbReference type="Proteomes" id="UP000095287">
    <property type="component" value="Unplaced"/>
</dbReference>
<keyword evidence="1" id="KW-1185">Reference proteome</keyword>
<evidence type="ECO:0000313" key="1">
    <source>
        <dbReference type="Proteomes" id="UP000095287"/>
    </source>
</evidence>
<dbReference type="AlphaFoldDB" id="A0A1I7ZB40"/>
<organism evidence="1 2">
    <name type="scientific">Steinernema glaseri</name>
    <dbReference type="NCBI Taxonomy" id="37863"/>
    <lineage>
        <taxon>Eukaryota</taxon>
        <taxon>Metazoa</taxon>
        <taxon>Ecdysozoa</taxon>
        <taxon>Nematoda</taxon>
        <taxon>Chromadorea</taxon>
        <taxon>Rhabditida</taxon>
        <taxon>Tylenchina</taxon>
        <taxon>Panagrolaimomorpha</taxon>
        <taxon>Strongyloidoidea</taxon>
        <taxon>Steinernematidae</taxon>
        <taxon>Steinernema</taxon>
    </lineage>
</organism>
<reference evidence="2" key="1">
    <citation type="submission" date="2016-11" db="UniProtKB">
        <authorList>
            <consortium name="WormBaseParasite"/>
        </authorList>
    </citation>
    <scope>IDENTIFICATION</scope>
</reference>
<sequence length="396" mass="46423">MDTVPYAFVVSLMETFLTIDDFRTLGELEELGCGYSKIVRQVYEATTSCTVNISGVFFKAPFNEDRFAVEAPVFKGIFRGDKRSPPVMKNLDELSVLSRSLFFEGNKNSTARTSMREIRRLMERCQRVRVRELVIKHFPSAAVPRHAFAFIPNFTTFFNRVVLSYHDTDTFREFFLAFVEAKKLLTLRLDGSLENGFPSVDPPLWLQETIVKAFFQPQLRELKIFFDHSWASHVLFDFLLREWLRRSEAFSETTKVLEISKAPPFHLLVNSFRSTGEVRTSDEYYFARRRFLLPHPESVERTLEVEVFTRSNEKVETLRDDEFLEKATHSRIRFHFNRGQNAMYWRTLRTTPITKKRRLPWSRKRLPQRLTHCCKVLAAASPYLLTFLPSLIIALI</sequence>
<accession>A0A1I7ZB40</accession>
<protein>
    <submittedName>
        <fullName evidence="2">Uncharacterized protein</fullName>
    </submittedName>
</protein>
<dbReference type="WBParaSite" id="L893_g24390.t1">
    <property type="protein sequence ID" value="L893_g24390.t1"/>
    <property type="gene ID" value="L893_g24390"/>
</dbReference>